<organism evidence="1 2">
    <name type="scientific">Ilyodon furcidens</name>
    <name type="common">goldbreast splitfin</name>
    <dbReference type="NCBI Taxonomy" id="33524"/>
    <lineage>
        <taxon>Eukaryota</taxon>
        <taxon>Metazoa</taxon>
        <taxon>Chordata</taxon>
        <taxon>Craniata</taxon>
        <taxon>Vertebrata</taxon>
        <taxon>Euteleostomi</taxon>
        <taxon>Actinopterygii</taxon>
        <taxon>Neopterygii</taxon>
        <taxon>Teleostei</taxon>
        <taxon>Neoteleostei</taxon>
        <taxon>Acanthomorphata</taxon>
        <taxon>Ovalentaria</taxon>
        <taxon>Atherinomorphae</taxon>
        <taxon>Cyprinodontiformes</taxon>
        <taxon>Goodeidae</taxon>
        <taxon>Ilyodon</taxon>
    </lineage>
</organism>
<name>A0ABV0TFP1_9TELE</name>
<comment type="caution">
    <text evidence="1">The sequence shown here is derived from an EMBL/GenBank/DDBJ whole genome shotgun (WGS) entry which is preliminary data.</text>
</comment>
<dbReference type="EMBL" id="JAHRIQ010034934">
    <property type="protein sequence ID" value="MEQ2231709.1"/>
    <property type="molecule type" value="Genomic_DNA"/>
</dbReference>
<dbReference type="Gene3D" id="3.30.420.10">
    <property type="entry name" value="Ribonuclease H-like superfamily/Ribonuclease H"/>
    <property type="match status" value="1"/>
</dbReference>
<dbReference type="Proteomes" id="UP001482620">
    <property type="component" value="Unassembled WGS sequence"/>
</dbReference>
<proteinExistence type="predicted"/>
<gene>
    <name evidence="1" type="ORF">ILYODFUR_003459</name>
</gene>
<reference evidence="1 2" key="1">
    <citation type="submission" date="2021-06" db="EMBL/GenBank/DDBJ databases">
        <authorList>
            <person name="Palmer J.M."/>
        </authorList>
    </citation>
    <scope>NUCLEOTIDE SEQUENCE [LARGE SCALE GENOMIC DNA]</scope>
    <source>
        <strain evidence="2">if_2019</strain>
        <tissue evidence="1">Muscle</tissue>
    </source>
</reference>
<evidence type="ECO:0000313" key="2">
    <source>
        <dbReference type="Proteomes" id="UP001482620"/>
    </source>
</evidence>
<evidence type="ECO:0000313" key="1">
    <source>
        <dbReference type="EMBL" id="MEQ2231709.1"/>
    </source>
</evidence>
<protein>
    <submittedName>
        <fullName evidence="1">Uncharacterized protein</fullName>
    </submittedName>
</protein>
<dbReference type="InterPro" id="IPR036397">
    <property type="entry name" value="RNaseH_sf"/>
</dbReference>
<accession>A0ABV0TFP1</accession>
<keyword evidence="2" id="KW-1185">Reference proteome</keyword>
<sequence>MMSRNDGRQLCWRCQGERYASAPVVTRGARGGEVTVRAGVSSQYRTALQFVNGTVTSPYYLNNIINPVIVSLHEPHKPNFVFLDDKEDENLNKLGRVIRYQAGALNRVACTFSRSESHRKPTGSAELHLETRSSISQNLNYLRAALQEEWDVLPQQTIRQLRTTNV</sequence>